<reference evidence="1 2" key="1">
    <citation type="journal article" date="2019" name="Sci. Rep.">
        <title>Orb-weaving spider Araneus ventricosus genome elucidates the spidroin gene catalogue.</title>
        <authorList>
            <person name="Kono N."/>
            <person name="Nakamura H."/>
            <person name="Ohtoshi R."/>
            <person name="Moran D.A.P."/>
            <person name="Shinohara A."/>
            <person name="Yoshida Y."/>
            <person name="Fujiwara M."/>
            <person name="Mori M."/>
            <person name="Tomita M."/>
            <person name="Arakawa K."/>
        </authorList>
    </citation>
    <scope>NUCLEOTIDE SEQUENCE [LARGE SCALE GENOMIC DNA]</scope>
</reference>
<evidence type="ECO:0008006" key="3">
    <source>
        <dbReference type="Google" id="ProtNLM"/>
    </source>
</evidence>
<organism evidence="1 2">
    <name type="scientific">Araneus ventricosus</name>
    <name type="common">Orbweaver spider</name>
    <name type="synonym">Epeira ventricosa</name>
    <dbReference type="NCBI Taxonomy" id="182803"/>
    <lineage>
        <taxon>Eukaryota</taxon>
        <taxon>Metazoa</taxon>
        <taxon>Ecdysozoa</taxon>
        <taxon>Arthropoda</taxon>
        <taxon>Chelicerata</taxon>
        <taxon>Arachnida</taxon>
        <taxon>Araneae</taxon>
        <taxon>Araneomorphae</taxon>
        <taxon>Entelegynae</taxon>
        <taxon>Araneoidea</taxon>
        <taxon>Araneidae</taxon>
        <taxon>Araneus</taxon>
    </lineage>
</organism>
<gene>
    <name evidence="1" type="ORF">AVEN_47255_1</name>
</gene>
<dbReference type="Proteomes" id="UP000499080">
    <property type="component" value="Unassembled WGS sequence"/>
</dbReference>
<accession>A0A4Y2R0H7</accession>
<keyword evidence="2" id="KW-1185">Reference proteome</keyword>
<dbReference type="Gene3D" id="3.80.10.10">
    <property type="entry name" value="Ribonuclease Inhibitor"/>
    <property type="match status" value="1"/>
</dbReference>
<dbReference type="InterPro" id="IPR032675">
    <property type="entry name" value="LRR_dom_sf"/>
</dbReference>
<dbReference type="AlphaFoldDB" id="A0A4Y2R0H7"/>
<evidence type="ECO:0000313" key="1">
    <source>
        <dbReference type="EMBL" id="GBN69112.1"/>
    </source>
</evidence>
<name>A0A4Y2R0H7_ARAVE</name>
<evidence type="ECO:0000313" key="2">
    <source>
        <dbReference type="Proteomes" id="UP000499080"/>
    </source>
</evidence>
<sequence length="142" mass="16003">LVCSDVARQAEIDRLSSRTEDFEIDNFVLKDATVSSIPQQLMLDKSISSLIILKSLFGQIPGYVSDLDTVGIEKVSFSNGLNWSHFQNLDNVKSVRLRQVNIPSLNEDFQKCMSKNLVILELTETKTSFIADNAFAGFNWRI</sequence>
<proteinExistence type="predicted"/>
<comment type="caution">
    <text evidence="1">The sequence shown here is derived from an EMBL/GenBank/DDBJ whole genome shotgun (WGS) entry which is preliminary data.</text>
</comment>
<dbReference type="OrthoDB" id="6407938at2759"/>
<feature type="non-terminal residue" evidence="1">
    <location>
        <position position="1"/>
    </location>
</feature>
<dbReference type="EMBL" id="BGPR01015409">
    <property type="protein sequence ID" value="GBN69112.1"/>
    <property type="molecule type" value="Genomic_DNA"/>
</dbReference>
<protein>
    <recommendedName>
        <fullName evidence="3">Receptor L-domain domain-containing protein</fullName>
    </recommendedName>
</protein>